<dbReference type="Proteomes" id="UP001604277">
    <property type="component" value="Unassembled WGS sequence"/>
</dbReference>
<dbReference type="GO" id="GO:0005840">
    <property type="term" value="C:ribosome"/>
    <property type="evidence" value="ECO:0007669"/>
    <property type="project" value="UniProtKB-KW"/>
</dbReference>
<dbReference type="PANTHER" id="PTHR33159">
    <property type="entry name" value="RPM1-INTERACTING PROTEIN 4 (RIN4) FAMILY PROTEIN"/>
    <property type="match status" value="1"/>
</dbReference>
<dbReference type="InterPro" id="IPR001892">
    <property type="entry name" value="Ribosomal_uS13"/>
</dbReference>
<feature type="compositionally biased region" description="Polar residues" evidence="4">
    <location>
        <begin position="392"/>
        <end position="414"/>
    </location>
</feature>
<dbReference type="PROSITE" id="PS51257">
    <property type="entry name" value="PROKAR_LIPOPROTEIN"/>
    <property type="match status" value="1"/>
</dbReference>
<feature type="region of interest" description="Disordered" evidence="4">
    <location>
        <begin position="504"/>
        <end position="567"/>
    </location>
</feature>
<dbReference type="Gene3D" id="1.10.8.50">
    <property type="match status" value="1"/>
</dbReference>
<dbReference type="GO" id="GO:1990904">
    <property type="term" value="C:ribonucleoprotein complex"/>
    <property type="evidence" value="ECO:0007669"/>
    <property type="project" value="UniProtKB-KW"/>
</dbReference>
<accession>A0ABD1S4A6</accession>
<evidence type="ECO:0000259" key="5">
    <source>
        <dbReference type="Pfam" id="PF00291"/>
    </source>
</evidence>
<dbReference type="InterPro" id="IPR008700">
    <property type="entry name" value="TypeIII_avirulence_cleave"/>
</dbReference>
<gene>
    <name evidence="7" type="ORF">Fot_39278</name>
</gene>
<feature type="compositionally biased region" description="Low complexity" evidence="4">
    <location>
        <begin position="361"/>
        <end position="372"/>
    </location>
</feature>
<feature type="compositionally biased region" description="Low complexity" evidence="4">
    <location>
        <begin position="506"/>
        <end position="524"/>
    </location>
</feature>
<evidence type="ECO:0000259" key="6">
    <source>
        <dbReference type="Pfam" id="PF05627"/>
    </source>
</evidence>
<keyword evidence="2" id="KW-0689">Ribosomal protein</keyword>
<feature type="domain" description="RIN4 pathogenic type III effector avirulence factor Avr cleavage site" evidence="6">
    <location>
        <begin position="438"/>
        <end position="466"/>
    </location>
</feature>
<dbReference type="Pfam" id="PF00291">
    <property type="entry name" value="PALP"/>
    <property type="match status" value="1"/>
</dbReference>
<dbReference type="InterPro" id="IPR010979">
    <property type="entry name" value="Ribosomal_uS13-like_H2TH"/>
</dbReference>
<dbReference type="PROSITE" id="PS50159">
    <property type="entry name" value="RIBOSOMAL_S13_2"/>
    <property type="match status" value="1"/>
</dbReference>
<dbReference type="InterPro" id="IPR001926">
    <property type="entry name" value="TrpB-like_PALP"/>
</dbReference>
<dbReference type="SUPFAM" id="SSF53686">
    <property type="entry name" value="Tryptophan synthase beta subunit-like PLP-dependent enzymes"/>
    <property type="match status" value="1"/>
</dbReference>
<proteinExistence type="inferred from homology"/>
<evidence type="ECO:0000313" key="7">
    <source>
        <dbReference type="EMBL" id="KAL2495521.1"/>
    </source>
</evidence>
<evidence type="ECO:0000256" key="1">
    <source>
        <dbReference type="ARBA" id="ARBA00008080"/>
    </source>
</evidence>
<dbReference type="FunFam" id="1.10.8.50:FF:000001">
    <property type="entry name" value="30S ribosomal protein S13"/>
    <property type="match status" value="1"/>
</dbReference>
<feature type="compositionally biased region" description="Basic and acidic residues" evidence="4">
    <location>
        <begin position="417"/>
        <end position="429"/>
    </location>
</feature>
<dbReference type="Pfam" id="PF00416">
    <property type="entry name" value="Ribosomal_S13"/>
    <property type="match status" value="1"/>
</dbReference>
<dbReference type="SUPFAM" id="SSF46946">
    <property type="entry name" value="S13-like H2TH domain"/>
    <property type="match status" value="1"/>
</dbReference>
<dbReference type="InterPro" id="IPR036052">
    <property type="entry name" value="TrpB-like_PALP_sf"/>
</dbReference>
<evidence type="ECO:0000256" key="4">
    <source>
        <dbReference type="SAM" id="MobiDB-lite"/>
    </source>
</evidence>
<dbReference type="Pfam" id="PF05627">
    <property type="entry name" value="AvrRpt-cleavage"/>
    <property type="match status" value="2"/>
</dbReference>
<keyword evidence="8" id="KW-1185">Reference proteome</keyword>
<sequence>MVVGRITKIPSNPSRITHPLQSSPSLTVVGVGCASTGDTSAALSAYCNVAGIPSIVFLPANQISIAQLVQPIANGAFVLSIDTNFDGCMQLIREVTTGLPIYLANSLNSLMLEGQKTIAIEILQQFDWEMPDWVIVLGGNLGNIYAFYKGIHMCKELGLVDRIYRLVCAQAANANPLYPHFKSGWNEFKHAKAGTTFAFAIQIDDPVFIDRAAFAFKNSNGIVEEATEEELIDAMCLGQKDFRVGGVEIPNNKRVEYSLQYIHGVGRTRSKQILCDLSMESKITKDLSEEELTTLREETFGGDIRPLNVLPQESSSILEEPMGIVYSENSTQFLSNFSDASDGENAHVTRQLTEESMDGQTTISSTTSTNSSDNQSVVDENPIRQVTDMVHETQTGGRSSQETKSIGENGSWEVQTEAEKEMKSQDSKRTLGNGSADKRSHVPKFGNWEGDNVPYTAYFENARIEKVGGMRINPNDPQENPDAFNFGLSVPACVCNSPDKPVAAEKYQQGQQKSSSHKSIASESGSDRSTSDNALVQPHHQRRRSDRNSSSTENHISPSPGSNKLNYVDNFSQRSVSVPKFGEWNNKDPRAGEGFTVIFNKVKEGKQIAAAKLPSVPVQTANSHPTNHKTTTRSKMGTAA</sequence>
<reference evidence="8" key="1">
    <citation type="submission" date="2024-07" db="EMBL/GenBank/DDBJ databases">
        <title>Two chromosome-level genome assemblies of Korean endemic species Abeliophyllum distichum and Forsythia ovata (Oleaceae).</title>
        <authorList>
            <person name="Jang H."/>
        </authorList>
    </citation>
    <scope>NUCLEOTIDE SEQUENCE [LARGE SCALE GENOMIC DNA]</scope>
</reference>
<evidence type="ECO:0000256" key="2">
    <source>
        <dbReference type="ARBA" id="ARBA00022980"/>
    </source>
</evidence>
<dbReference type="Gene3D" id="3.40.50.1100">
    <property type="match status" value="2"/>
</dbReference>
<dbReference type="AlphaFoldDB" id="A0ABD1S4A6"/>
<feature type="compositionally biased region" description="Polar residues" evidence="4">
    <location>
        <begin position="548"/>
        <end position="567"/>
    </location>
</feature>
<feature type="region of interest" description="Disordered" evidence="4">
    <location>
        <begin position="351"/>
        <end position="451"/>
    </location>
</feature>
<evidence type="ECO:0000256" key="3">
    <source>
        <dbReference type="ARBA" id="ARBA00023274"/>
    </source>
</evidence>
<comment type="similarity">
    <text evidence="1">Belongs to the universal ribosomal protein uS13 family.</text>
</comment>
<dbReference type="PANTHER" id="PTHR33159:SF49">
    <property type="entry name" value="RPM1-INTERACTING PROTEIN 4"/>
    <property type="match status" value="1"/>
</dbReference>
<name>A0ABD1S4A6_9LAMI</name>
<dbReference type="EMBL" id="JBFOLJ010000011">
    <property type="protein sequence ID" value="KAL2495521.1"/>
    <property type="molecule type" value="Genomic_DNA"/>
</dbReference>
<feature type="domain" description="Tryptophan synthase beta chain-like PALP" evidence="5">
    <location>
        <begin position="30"/>
        <end position="237"/>
    </location>
</feature>
<feature type="domain" description="RIN4 pathogenic type III effector avirulence factor Avr cleavage site" evidence="6">
    <location>
        <begin position="574"/>
        <end position="607"/>
    </location>
</feature>
<evidence type="ECO:0000313" key="8">
    <source>
        <dbReference type="Proteomes" id="UP001604277"/>
    </source>
</evidence>
<organism evidence="7 8">
    <name type="scientific">Forsythia ovata</name>
    <dbReference type="NCBI Taxonomy" id="205694"/>
    <lineage>
        <taxon>Eukaryota</taxon>
        <taxon>Viridiplantae</taxon>
        <taxon>Streptophyta</taxon>
        <taxon>Embryophyta</taxon>
        <taxon>Tracheophyta</taxon>
        <taxon>Spermatophyta</taxon>
        <taxon>Magnoliopsida</taxon>
        <taxon>eudicotyledons</taxon>
        <taxon>Gunneridae</taxon>
        <taxon>Pentapetalae</taxon>
        <taxon>asterids</taxon>
        <taxon>lamiids</taxon>
        <taxon>Lamiales</taxon>
        <taxon>Oleaceae</taxon>
        <taxon>Forsythieae</taxon>
        <taxon>Forsythia</taxon>
    </lineage>
</organism>
<protein>
    <submittedName>
        <fullName evidence="7">Threonine synthase</fullName>
    </submittedName>
</protein>
<dbReference type="InterPro" id="IPR040387">
    <property type="entry name" value="RIN4/NOI4"/>
</dbReference>
<keyword evidence="3" id="KW-0687">Ribonucleoprotein</keyword>
<feature type="region of interest" description="Disordered" evidence="4">
    <location>
        <begin position="613"/>
        <end position="640"/>
    </location>
</feature>
<comment type="caution">
    <text evidence="7">The sequence shown here is derived from an EMBL/GenBank/DDBJ whole genome shotgun (WGS) entry which is preliminary data.</text>
</comment>